<feature type="compositionally biased region" description="Gly residues" evidence="1">
    <location>
        <begin position="545"/>
        <end position="581"/>
    </location>
</feature>
<feature type="compositionally biased region" description="Low complexity" evidence="1">
    <location>
        <begin position="159"/>
        <end position="170"/>
    </location>
</feature>
<reference evidence="3" key="1">
    <citation type="submission" date="2025-08" db="UniProtKB">
        <authorList>
            <consortium name="RefSeq"/>
        </authorList>
    </citation>
    <scope>IDENTIFICATION</scope>
    <source>
        <tissue evidence="3">Gonad</tissue>
    </source>
</reference>
<protein>
    <submittedName>
        <fullName evidence="3">TATA-binding protein-associated factor 2N-like</fullName>
    </submittedName>
</protein>
<feature type="region of interest" description="Disordered" evidence="1">
    <location>
        <begin position="1"/>
        <end position="98"/>
    </location>
</feature>
<keyword evidence="2" id="KW-1185">Reference proteome</keyword>
<evidence type="ECO:0000256" key="1">
    <source>
        <dbReference type="SAM" id="MobiDB-lite"/>
    </source>
</evidence>
<feature type="region of interest" description="Disordered" evidence="1">
    <location>
        <begin position="538"/>
        <end position="581"/>
    </location>
</feature>
<dbReference type="KEGG" id="bbel:109481668"/>
<dbReference type="Proteomes" id="UP000515135">
    <property type="component" value="Unplaced"/>
</dbReference>
<dbReference type="GeneID" id="109481668"/>
<feature type="region of interest" description="Disordered" evidence="1">
    <location>
        <begin position="149"/>
        <end position="185"/>
    </location>
</feature>
<evidence type="ECO:0000313" key="3">
    <source>
        <dbReference type="RefSeq" id="XP_019639803.1"/>
    </source>
</evidence>
<accession>A0A6P4ZSI9</accession>
<dbReference type="PANTHER" id="PTHR31535">
    <property type="match status" value="1"/>
</dbReference>
<dbReference type="OrthoDB" id="5982253at2759"/>
<organism evidence="2 3">
    <name type="scientific">Branchiostoma belcheri</name>
    <name type="common">Amphioxus</name>
    <dbReference type="NCBI Taxonomy" id="7741"/>
    <lineage>
        <taxon>Eukaryota</taxon>
        <taxon>Metazoa</taxon>
        <taxon>Chordata</taxon>
        <taxon>Cephalochordata</taxon>
        <taxon>Leptocardii</taxon>
        <taxon>Amphioxiformes</taxon>
        <taxon>Branchiostomatidae</taxon>
        <taxon>Branchiostoma</taxon>
    </lineage>
</organism>
<proteinExistence type="predicted"/>
<gene>
    <name evidence="3" type="primary">LOC109481668</name>
</gene>
<dbReference type="PANTHER" id="PTHR31535:SF3">
    <property type="entry name" value="REGULATORY PROTEIN ZESTE"/>
    <property type="match status" value="1"/>
</dbReference>
<evidence type="ECO:0000313" key="2">
    <source>
        <dbReference type="Proteomes" id="UP000515135"/>
    </source>
</evidence>
<feature type="compositionally biased region" description="Basic and acidic residues" evidence="1">
    <location>
        <begin position="22"/>
        <end position="35"/>
    </location>
</feature>
<name>A0A6P4ZSI9_BRABE</name>
<dbReference type="AlphaFoldDB" id="A0A6P4ZSI9"/>
<sequence>MGEPDGTDVADTLEQGTPNRGNPDRGDPDRGDPDRGNPNQGTPDRGTPGQGDTVHLETEQGDMSDHGTPSDAAAEVARTDKLHGTESGQTGGKHLGETTDDLADASVILPQYLHKHDTGSAQPSVDVELLADAAARIQNQLYERVKNAAPAVPPTDQQPSADASALLPSSMDDRRNGAGLGEAPPTDELADAAEVLPGYLQENGAGSNNPQVDMEVLADAAARIHNCLYERISDACRKDDPSADWKAKVEAAGLCPNPMYASRKGADSKAENITKKTKKGKGCARTGRLVYMVNITALLIYIAFMITKETFELQSWKETFERRFAEKGKCWVNGLNADAEPRSAGGKEPAEMHEPVPAVRNATAESTGSKDGGSGFRNATFTTLGATGRAGPTSLGAHYRGQDHEKLVTLQDGIQLFTVPETGNYSIEVAGAAGGWDSTTSNKDNRGYGAMMMGTFELHKGEVLKILIGQETVAKGGMSSGGGGGTFVARFNNTPLIIAGGGGGMQWLSRRYGSCDGTTLTSGQRSYVGVKGRAGNVSDEVNAGGTNGHGATDGKGDLGGGGGGFYTNGGSGREFGSGSGTRGGEGGYAFVNGGQGGRGCNGGKGTGYNTDGGFGGGGGAYQPGKGSGGGGGYSGGGRGQPELCECGGGGGSFNNGTYKSGRNGKNDGPGYAVIVRLPSAVEAAK</sequence>
<dbReference type="RefSeq" id="XP_019639803.1">
    <property type="nucleotide sequence ID" value="XM_019784244.1"/>
</dbReference>